<comment type="caution">
    <text evidence="3">The sequence shown here is derived from an EMBL/GenBank/DDBJ whole genome shotgun (WGS) entry which is preliminary data.</text>
</comment>
<evidence type="ECO:0000259" key="2">
    <source>
        <dbReference type="Pfam" id="PF24645"/>
    </source>
</evidence>
<dbReference type="Pfam" id="PF24644">
    <property type="entry name" value="DUF7638"/>
    <property type="match status" value="2"/>
</dbReference>
<dbReference type="RefSeq" id="WP_283381046.1">
    <property type="nucleotide sequence ID" value="NZ_JASHIE010000003.1"/>
</dbReference>
<feature type="domain" description="DUF7639" evidence="2">
    <location>
        <begin position="267"/>
        <end position="321"/>
    </location>
</feature>
<feature type="domain" description="DUF7638" evidence="1">
    <location>
        <begin position="159"/>
        <end position="264"/>
    </location>
</feature>
<dbReference type="EMBL" id="JASHIE010000003">
    <property type="protein sequence ID" value="MDI9874054.1"/>
    <property type="molecule type" value="Genomic_DNA"/>
</dbReference>
<keyword evidence="4" id="KW-1185">Reference proteome</keyword>
<dbReference type="Pfam" id="PF24645">
    <property type="entry name" value="DUF7639"/>
    <property type="match status" value="1"/>
</dbReference>
<dbReference type="InterPro" id="IPR056055">
    <property type="entry name" value="DUF7638"/>
</dbReference>
<accession>A0ABT6YYV2</accession>
<feature type="domain" description="DUF7638" evidence="1">
    <location>
        <begin position="22"/>
        <end position="121"/>
    </location>
</feature>
<dbReference type="Proteomes" id="UP001225761">
    <property type="component" value="Unassembled WGS sequence"/>
</dbReference>
<organism evidence="3 4">
    <name type="scientific">Flectobacillus rivi</name>
    <dbReference type="NCBI Taxonomy" id="2984209"/>
    <lineage>
        <taxon>Bacteria</taxon>
        <taxon>Pseudomonadati</taxon>
        <taxon>Bacteroidota</taxon>
        <taxon>Cytophagia</taxon>
        <taxon>Cytophagales</taxon>
        <taxon>Flectobacillaceae</taxon>
        <taxon>Flectobacillus</taxon>
    </lineage>
</organism>
<sequence length="347" mass="40102">MKLFDKIFNSNKTTQTVDLTTITRTEVLEGFSIPGMIHNIHYHFTDLQVYSDGLINCWGMVDLSMFQDKLNKGWVVPSIPDGEAISIYNLGNWNIEQGEWQHTKETLYDYVYSLIKQLNPTLENLQNYNGSDSKKVGNVNVAKHSTSTALPYHYDDPNSFFRKRINGEKFHFFYRNDDNKTYLAELSIYKSGYIEITNLPKKKIHKLEDLDALAQNGTLTTDLKIGETVLIVNLGSFKVVSGSGIDIKFKLNELVDKFNELNGSENSIAKCARIFEVYKQNPTKKLRDDLKAAYEAVPEHRRIFVGTMDTKDYEVRQVIYGDIVKKEWEEDYGYEYPYDDMPKPIDE</sequence>
<proteinExistence type="predicted"/>
<gene>
    <name evidence="3" type="ORF">QM481_05915</name>
</gene>
<reference evidence="3 4" key="1">
    <citation type="submission" date="2023-05" db="EMBL/GenBank/DDBJ databases">
        <title>Novel species of genus Flectobacillus isolated from stream in China.</title>
        <authorList>
            <person name="Lu H."/>
        </authorList>
    </citation>
    <scope>NUCLEOTIDE SEQUENCE [LARGE SCALE GENOMIC DNA]</scope>
    <source>
        <strain evidence="3 4">LFS242W</strain>
    </source>
</reference>
<evidence type="ECO:0000313" key="4">
    <source>
        <dbReference type="Proteomes" id="UP001225761"/>
    </source>
</evidence>
<evidence type="ECO:0008006" key="5">
    <source>
        <dbReference type="Google" id="ProtNLM"/>
    </source>
</evidence>
<name>A0ABT6YYV2_9BACT</name>
<evidence type="ECO:0000313" key="3">
    <source>
        <dbReference type="EMBL" id="MDI9874054.1"/>
    </source>
</evidence>
<evidence type="ECO:0000259" key="1">
    <source>
        <dbReference type="Pfam" id="PF24644"/>
    </source>
</evidence>
<dbReference type="InterPro" id="IPR056056">
    <property type="entry name" value="DUF7639"/>
</dbReference>
<protein>
    <recommendedName>
        <fullName evidence="5">Phytanoyl-CoA dioxygenase</fullName>
    </recommendedName>
</protein>